<evidence type="ECO:0000256" key="1">
    <source>
        <dbReference type="PROSITE-ProRule" id="PRU00024"/>
    </source>
</evidence>
<dbReference type="GeneID" id="105438793"/>
<dbReference type="PANTHER" id="PTHR25462">
    <property type="entry name" value="BONUS, ISOFORM C-RELATED"/>
    <property type="match status" value="1"/>
</dbReference>
<proteinExistence type="predicted"/>
<evidence type="ECO:0000313" key="3">
    <source>
        <dbReference type="EnsemblMetazoa" id="XP_011665347"/>
    </source>
</evidence>
<dbReference type="InterPro" id="IPR000315">
    <property type="entry name" value="Znf_B-box"/>
</dbReference>
<dbReference type="AlphaFoldDB" id="A0A7M7HJL9"/>
<keyword evidence="4" id="KW-1185">Reference proteome</keyword>
<dbReference type="RefSeq" id="XP_011665347.2">
    <property type="nucleotide sequence ID" value="XM_011667045.2"/>
</dbReference>
<dbReference type="Gene3D" id="3.30.160.60">
    <property type="entry name" value="Classic Zinc Finger"/>
    <property type="match status" value="1"/>
</dbReference>
<evidence type="ECO:0000313" key="4">
    <source>
        <dbReference type="Proteomes" id="UP000007110"/>
    </source>
</evidence>
<keyword evidence="1" id="KW-0862">Zinc</keyword>
<name>A0A7M7HJL9_STRPU</name>
<dbReference type="PANTHER" id="PTHR25462:SF296">
    <property type="entry name" value="MEIOTIC P26, ISOFORM F"/>
    <property type="match status" value="1"/>
</dbReference>
<dbReference type="InParanoid" id="A0A7M7HJL9"/>
<reference evidence="3" key="2">
    <citation type="submission" date="2021-01" db="UniProtKB">
        <authorList>
            <consortium name="EnsemblMetazoa"/>
        </authorList>
    </citation>
    <scope>IDENTIFICATION</scope>
</reference>
<dbReference type="SUPFAM" id="SSF57845">
    <property type="entry name" value="B-box zinc-binding domain"/>
    <property type="match status" value="1"/>
</dbReference>
<feature type="domain" description="B box-type" evidence="2">
    <location>
        <begin position="60"/>
        <end position="101"/>
    </location>
</feature>
<dbReference type="Proteomes" id="UP000007110">
    <property type="component" value="Unassembled WGS sequence"/>
</dbReference>
<dbReference type="SUPFAM" id="SSF50969">
    <property type="entry name" value="YVTN repeat-like/Quinoprotein amine dehydrogenase"/>
    <property type="match status" value="1"/>
</dbReference>
<dbReference type="PROSITE" id="PS50119">
    <property type="entry name" value="ZF_BBOX"/>
    <property type="match status" value="1"/>
</dbReference>
<dbReference type="KEGG" id="spu:105438793"/>
<dbReference type="OrthoDB" id="10086504at2759"/>
<dbReference type="OMA" id="TINHEIW"/>
<sequence length="619" mass="70614">MADQFLEDHTSCDECGEKWKSVTDGNEPNARYLTRRKLCSECARGKCADSIMDSPSSSSVSSMRCREHRHRDVFLYCIKCCQPICDVCVHLTHSGHEYEDINKVVEERRRSTRQLLDKIVDKDKELVFDRRHIDECVDAVNERFKRLIYAVLVRVEERSRSINDDYCVSARKIENRAKEEKLKIDRWKDNRLREIKEERDAESREIKQRQCVMMQELDDVKQKLLSQIEEIREGLDTADEIIMEAKEITERTLTYGSEELLQMDAPVTSNSRLKECMELELDEDMINTVKAIAESVKFEPEKSDVERTNLLGRFVTTAPAWCKEHTIQVGLPQFRLLNATTDTNRVTFTGENSDDNYSLYTMNVENGSTNLITSDKYCITDSSPIDVDLMAVCRKGRTAIEVWNTQLGKVKRQIKVPRSWTHTCLTVDHDSMIIARDHSNTHGKLNVYRSDNGDKVRSIPYNGTIYSLHALSTGHLVIQSAATELVIINGIGATRATINHEIWQWVRCAVASDDSIIVAYGRIDDPSAIYVDAYSSTGEFVEHVTKHRCRPSLDHIAVVVTRSGKIVLQNGGDVVIYDRLIPLIPVATPVRSTDVISRLSTSSPPRSPTRRTIFMCIPT</sequence>
<evidence type="ECO:0000259" key="2">
    <source>
        <dbReference type="PROSITE" id="PS50119"/>
    </source>
</evidence>
<accession>A0A7M7HJL9</accession>
<dbReference type="EnsemblMetazoa" id="XM_011667045">
    <property type="protein sequence ID" value="XP_011665347"/>
    <property type="gene ID" value="LOC105438793"/>
</dbReference>
<keyword evidence="1" id="KW-0863">Zinc-finger</keyword>
<dbReference type="Pfam" id="PF00643">
    <property type="entry name" value="zf-B_box"/>
    <property type="match status" value="1"/>
</dbReference>
<dbReference type="GO" id="GO:0008270">
    <property type="term" value="F:zinc ion binding"/>
    <property type="evidence" value="ECO:0007669"/>
    <property type="project" value="UniProtKB-KW"/>
</dbReference>
<organism evidence="3 4">
    <name type="scientific">Strongylocentrotus purpuratus</name>
    <name type="common">Purple sea urchin</name>
    <dbReference type="NCBI Taxonomy" id="7668"/>
    <lineage>
        <taxon>Eukaryota</taxon>
        <taxon>Metazoa</taxon>
        <taxon>Echinodermata</taxon>
        <taxon>Eleutherozoa</taxon>
        <taxon>Echinozoa</taxon>
        <taxon>Echinoidea</taxon>
        <taxon>Euechinoidea</taxon>
        <taxon>Echinacea</taxon>
        <taxon>Camarodonta</taxon>
        <taxon>Echinidea</taxon>
        <taxon>Strongylocentrotidae</taxon>
        <taxon>Strongylocentrotus</taxon>
    </lineage>
</organism>
<protein>
    <recommendedName>
        <fullName evidence="2">B box-type domain-containing protein</fullName>
    </recommendedName>
</protein>
<dbReference type="InterPro" id="IPR047153">
    <property type="entry name" value="TRIM45/56/19-like"/>
</dbReference>
<reference evidence="4" key="1">
    <citation type="submission" date="2015-02" db="EMBL/GenBank/DDBJ databases">
        <title>Genome sequencing for Strongylocentrotus purpuratus.</title>
        <authorList>
            <person name="Murali S."/>
            <person name="Liu Y."/>
            <person name="Vee V."/>
            <person name="English A."/>
            <person name="Wang M."/>
            <person name="Skinner E."/>
            <person name="Han Y."/>
            <person name="Muzny D.M."/>
            <person name="Worley K.C."/>
            <person name="Gibbs R.A."/>
        </authorList>
    </citation>
    <scope>NUCLEOTIDE SEQUENCE</scope>
</reference>
<dbReference type="InterPro" id="IPR011044">
    <property type="entry name" value="Quino_amine_DH_bsu"/>
</dbReference>
<keyword evidence="1" id="KW-0479">Metal-binding</keyword>